<feature type="transmembrane region" description="Helical" evidence="1">
    <location>
        <begin position="28"/>
        <end position="54"/>
    </location>
</feature>
<reference evidence="2 3" key="1">
    <citation type="submission" date="2018-07" db="EMBL/GenBank/DDBJ databases">
        <title>Genome sequences of Haloplanus sp. CBA1113.</title>
        <authorList>
            <person name="Kim Y.B."/>
            <person name="Roh S.W."/>
        </authorList>
    </citation>
    <scope>NUCLEOTIDE SEQUENCE [LARGE SCALE GENOMIC DNA]</scope>
    <source>
        <strain evidence="2 3">CBA1113</strain>
    </source>
</reference>
<dbReference type="EMBL" id="CP031150">
    <property type="protein sequence ID" value="AXG07123.1"/>
    <property type="molecule type" value="Genomic_DNA"/>
</dbReference>
<proteinExistence type="predicted"/>
<dbReference type="AlphaFoldDB" id="A0A345E4K1"/>
<keyword evidence="1" id="KW-1133">Transmembrane helix</keyword>
<sequence length="306" mass="32662">MTPTDSDTGGRVVTWTAFPDRDADRFRLVVLHLAAGVPVVIGLAVLVLLVFIIANGLTVENAGGTVLVVVLALIGGPASLVYLLLAVKYGSEREVQKLTPSLGWFRLRYIPVSLLGGGILLLSVAIQPGMLLVYLIGLVVCKMAVDLRYTVGRIDPETAILRQVSGAVAAEYTDDIGLDTSDRRVRTFDLSTLRCVYQRQIGDYTVFIPRYQSRGRWGRPLVLVIPNDTATEAKTALDTVIRTTDWAPDGGLDRAVRIVLGGLGVLFLGTAGVFATVGADALPVVAYAAATLGLLGVIMLFLSIRG</sequence>
<dbReference type="Proteomes" id="UP000253273">
    <property type="component" value="Chromosome"/>
</dbReference>
<accession>A0A345E4K1</accession>
<feature type="transmembrane region" description="Helical" evidence="1">
    <location>
        <begin position="258"/>
        <end position="278"/>
    </location>
</feature>
<dbReference type="OrthoDB" id="386228at2157"/>
<dbReference type="GeneID" id="37284157"/>
<keyword evidence="3" id="KW-1185">Reference proteome</keyword>
<dbReference type="KEGG" id="haj:DU500_12190"/>
<evidence type="ECO:0000256" key="1">
    <source>
        <dbReference type="SAM" id="Phobius"/>
    </source>
</evidence>
<feature type="transmembrane region" description="Helical" evidence="1">
    <location>
        <begin position="284"/>
        <end position="304"/>
    </location>
</feature>
<gene>
    <name evidence="2" type="ORF">DU500_12190</name>
</gene>
<dbReference type="RefSeq" id="WP_114586255.1">
    <property type="nucleotide sequence ID" value="NZ_CP031150.1"/>
</dbReference>
<keyword evidence="1" id="KW-0472">Membrane</keyword>
<protein>
    <submittedName>
        <fullName evidence="2">Uncharacterized protein</fullName>
    </submittedName>
</protein>
<evidence type="ECO:0000313" key="2">
    <source>
        <dbReference type="EMBL" id="AXG07123.1"/>
    </source>
</evidence>
<organism evidence="2 3">
    <name type="scientific">Haloplanus rubicundus</name>
    <dbReference type="NCBI Taxonomy" id="1547898"/>
    <lineage>
        <taxon>Archaea</taxon>
        <taxon>Methanobacteriati</taxon>
        <taxon>Methanobacteriota</taxon>
        <taxon>Stenosarchaea group</taxon>
        <taxon>Halobacteria</taxon>
        <taxon>Halobacteriales</taxon>
        <taxon>Haloferacaceae</taxon>
        <taxon>Haloplanus</taxon>
    </lineage>
</organism>
<feature type="transmembrane region" description="Helical" evidence="1">
    <location>
        <begin position="66"/>
        <end position="87"/>
    </location>
</feature>
<evidence type="ECO:0000313" key="3">
    <source>
        <dbReference type="Proteomes" id="UP000253273"/>
    </source>
</evidence>
<keyword evidence="1" id="KW-0812">Transmembrane</keyword>
<name>A0A345E4K1_9EURY</name>